<dbReference type="PATRIC" id="fig|48936.3.peg.430"/>
<gene>
    <name evidence="1" type="ORF">NJ75_00420</name>
</gene>
<evidence type="ECO:0000313" key="2">
    <source>
        <dbReference type="Proteomes" id="UP000031338"/>
    </source>
</evidence>
<proteinExistence type="predicted"/>
<reference evidence="1 2" key="1">
    <citation type="submission" date="2014-10" db="EMBL/GenBank/DDBJ databases">
        <title>Draft genome sequence of Novosphingobium subterraneum DSM 12447.</title>
        <authorList>
            <person name="Gan H.M."/>
            <person name="Gan H.Y."/>
            <person name="Savka M.A."/>
        </authorList>
    </citation>
    <scope>NUCLEOTIDE SEQUENCE [LARGE SCALE GENOMIC DNA]</scope>
    <source>
        <strain evidence="1 2">DSM 12447</strain>
    </source>
</reference>
<accession>A0A0B9AI50</accession>
<protein>
    <submittedName>
        <fullName evidence="1">Uncharacterized protein</fullName>
    </submittedName>
</protein>
<evidence type="ECO:0000313" key="1">
    <source>
        <dbReference type="EMBL" id="KHS48988.1"/>
    </source>
</evidence>
<dbReference type="EMBL" id="JRVC01000002">
    <property type="protein sequence ID" value="KHS48988.1"/>
    <property type="molecule type" value="Genomic_DNA"/>
</dbReference>
<sequence>MALTVPFTPDPGAIEALLRDDLAHADQVMIHMGPILQHLLRNDDNSIFSDEIIARVRGMLSDLARQLVQAVGQAAGHDNSAAWAREASDGLADMLAGNQALLNHLHMLAVEWQLTEKVQGRLGLDPVLTPLLQDIIASRDPDLAARGMNLLAAQARFGQLMRRMQIPLSELPGDLHHIALMTMQAYVAEDPSGLAAAGAAESTLRQQRMTAASRLELLDHVIGQLAGDSGCGLKIDTAGIALFLSTLASGAGMSREMAIMCTTESQMARMALALSAAGADRTNLVTTFAALHPQTSLPDGIDQIVPDAAAAMLASSLMRREAFG</sequence>
<organism evidence="1 2">
    <name type="scientific">Novosphingobium subterraneum</name>
    <dbReference type="NCBI Taxonomy" id="48936"/>
    <lineage>
        <taxon>Bacteria</taxon>
        <taxon>Pseudomonadati</taxon>
        <taxon>Pseudomonadota</taxon>
        <taxon>Alphaproteobacteria</taxon>
        <taxon>Sphingomonadales</taxon>
        <taxon>Sphingomonadaceae</taxon>
        <taxon>Novosphingobium</taxon>
    </lineage>
</organism>
<keyword evidence="2" id="KW-1185">Reference proteome</keyword>
<dbReference type="STRING" id="48936.NJ75_00420"/>
<name>A0A0B9AI50_9SPHN</name>
<dbReference type="RefSeq" id="WP_052241861.1">
    <property type="nucleotide sequence ID" value="NZ_JRVC01000002.1"/>
</dbReference>
<comment type="caution">
    <text evidence="1">The sequence shown here is derived from an EMBL/GenBank/DDBJ whole genome shotgun (WGS) entry which is preliminary data.</text>
</comment>
<dbReference type="Proteomes" id="UP000031338">
    <property type="component" value="Unassembled WGS sequence"/>
</dbReference>
<dbReference type="AlphaFoldDB" id="A0A0B9AI50"/>